<dbReference type="PANTHER" id="PTHR36439">
    <property type="entry name" value="BLL4334 PROTEIN"/>
    <property type="match status" value="1"/>
</dbReference>
<name>A0A2U1ZRU0_9MICO</name>
<gene>
    <name evidence="1" type="ORF">C8046_02215</name>
</gene>
<sequence>MSTRWGLLLRGVNVGGVKVTSAALRESLSTAGFADVRTVLASGNALVTDASSTAAGATAATVRARAEAALLATFDREVRVIVRTQEELAAVAAACPYASDSTTHHAYVVFFADREAASASYEQLGAALADPPGREVDADEQIALGDGVVYWWCPRGSSLSTPVSKATDKHSRGVLTTTRNLRTVLRLTAG</sequence>
<proteinExistence type="predicted"/>
<dbReference type="Proteomes" id="UP000245166">
    <property type="component" value="Unassembled WGS sequence"/>
</dbReference>
<dbReference type="SUPFAM" id="SSF160379">
    <property type="entry name" value="SP0830-like"/>
    <property type="match status" value="1"/>
</dbReference>
<evidence type="ECO:0000313" key="1">
    <source>
        <dbReference type="EMBL" id="PWD49698.1"/>
    </source>
</evidence>
<accession>A0A2U1ZRU0</accession>
<keyword evidence="2" id="KW-1185">Reference proteome</keyword>
<dbReference type="EMBL" id="PYHR01000002">
    <property type="protein sequence ID" value="PWD49698.1"/>
    <property type="molecule type" value="Genomic_DNA"/>
</dbReference>
<dbReference type="PIRSF" id="PIRSF008502">
    <property type="entry name" value="UCP008502"/>
    <property type="match status" value="1"/>
</dbReference>
<organism evidence="1 2">
    <name type="scientific">Serinibacter arcticus</name>
    <dbReference type="NCBI Taxonomy" id="1655435"/>
    <lineage>
        <taxon>Bacteria</taxon>
        <taxon>Bacillati</taxon>
        <taxon>Actinomycetota</taxon>
        <taxon>Actinomycetes</taxon>
        <taxon>Micrococcales</taxon>
        <taxon>Beutenbergiaceae</taxon>
        <taxon>Serinibacter</taxon>
    </lineage>
</organism>
<dbReference type="PANTHER" id="PTHR36439:SF1">
    <property type="entry name" value="DUF1697 DOMAIN-CONTAINING PROTEIN"/>
    <property type="match status" value="1"/>
</dbReference>
<protein>
    <submittedName>
        <fullName evidence="1">Pyridoxamine 5-phosphate oxidase</fullName>
    </submittedName>
</protein>
<reference evidence="1 2" key="1">
    <citation type="submission" date="2018-03" db="EMBL/GenBank/DDBJ databases">
        <title>Genome assembly of novel Miniimonas species PCH200.</title>
        <authorList>
            <person name="Thakur V."/>
            <person name="Kumar V."/>
            <person name="Singh D."/>
        </authorList>
    </citation>
    <scope>NUCLEOTIDE SEQUENCE [LARGE SCALE GENOMIC DNA]</scope>
    <source>
        <strain evidence="1 2">PCH200</strain>
    </source>
</reference>
<dbReference type="OrthoDB" id="9806494at2"/>
<dbReference type="AlphaFoldDB" id="A0A2U1ZRU0"/>
<dbReference type="Pfam" id="PF08002">
    <property type="entry name" value="DUF1697"/>
    <property type="match status" value="1"/>
</dbReference>
<dbReference type="RefSeq" id="WP_109228081.1">
    <property type="nucleotide sequence ID" value="NZ_PYHR01000002.1"/>
</dbReference>
<dbReference type="Gene3D" id="3.30.70.1280">
    <property type="entry name" value="SP0830-like domains"/>
    <property type="match status" value="1"/>
</dbReference>
<comment type="caution">
    <text evidence="1">The sequence shown here is derived from an EMBL/GenBank/DDBJ whole genome shotgun (WGS) entry which is preliminary data.</text>
</comment>
<dbReference type="InterPro" id="IPR012545">
    <property type="entry name" value="DUF1697"/>
</dbReference>
<evidence type="ECO:0000313" key="2">
    <source>
        <dbReference type="Proteomes" id="UP000245166"/>
    </source>
</evidence>